<feature type="transmembrane region" description="Helical" evidence="1">
    <location>
        <begin position="90"/>
        <end position="107"/>
    </location>
</feature>
<dbReference type="Proteomes" id="UP001231941">
    <property type="component" value="Unassembled WGS sequence"/>
</dbReference>
<keyword evidence="1" id="KW-0472">Membrane</keyword>
<dbReference type="RefSeq" id="WP_305993418.1">
    <property type="nucleotide sequence ID" value="NZ_JAVAMP010000012.1"/>
</dbReference>
<evidence type="ECO:0000256" key="1">
    <source>
        <dbReference type="SAM" id="Phobius"/>
    </source>
</evidence>
<evidence type="ECO:0000313" key="2">
    <source>
        <dbReference type="EMBL" id="MDP5276107.1"/>
    </source>
</evidence>
<reference evidence="2 3" key="1">
    <citation type="submission" date="2023-08" db="EMBL/GenBank/DDBJ databases">
        <authorList>
            <person name="Park J.-S."/>
        </authorList>
    </citation>
    <scope>NUCLEOTIDE SEQUENCE [LARGE SCALE GENOMIC DNA]</scope>
    <source>
        <strain evidence="2 3">2205SS18-9</strain>
    </source>
</reference>
<proteinExistence type="predicted"/>
<feature type="transmembrane region" description="Helical" evidence="1">
    <location>
        <begin position="53"/>
        <end position="70"/>
    </location>
</feature>
<gene>
    <name evidence="2" type="ORF">Q5Y73_18575</name>
</gene>
<feature type="transmembrane region" description="Helical" evidence="1">
    <location>
        <begin position="5"/>
        <end position="20"/>
    </location>
</feature>
<accession>A0ABT9J3U6</accession>
<sequence length="178" mass="20551">MITGFILLIISLFLIIYSTLNVPDVFILPHIMILMICGITIVLMILNRKGYRILLYTTSLLFFIGTYAIQQSQKLYPYLPETLGVFTLKVLAFVIIGMMLIIQLTLYRNYDAFIRSKPYINKNKATKEKLAHVLHGIPILKDKKWYNKLLQKMGLRKSTLDYVEFIIGEEVGVEQGID</sequence>
<keyword evidence="3" id="KW-1185">Reference proteome</keyword>
<comment type="caution">
    <text evidence="2">The sequence shown here is derived from an EMBL/GenBank/DDBJ whole genome shotgun (WGS) entry which is preliminary data.</text>
</comment>
<evidence type="ECO:0000313" key="3">
    <source>
        <dbReference type="Proteomes" id="UP001231941"/>
    </source>
</evidence>
<name>A0ABT9J3U6_9BACL</name>
<feature type="transmembrane region" description="Helical" evidence="1">
    <location>
        <begin position="26"/>
        <end position="46"/>
    </location>
</feature>
<keyword evidence="1" id="KW-1133">Transmembrane helix</keyword>
<organism evidence="2 3">
    <name type="scientific">Chengkuizengella axinellae</name>
    <dbReference type="NCBI Taxonomy" id="3064388"/>
    <lineage>
        <taxon>Bacteria</taxon>
        <taxon>Bacillati</taxon>
        <taxon>Bacillota</taxon>
        <taxon>Bacilli</taxon>
        <taxon>Bacillales</taxon>
        <taxon>Paenibacillaceae</taxon>
        <taxon>Chengkuizengella</taxon>
    </lineage>
</organism>
<protein>
    <submittedName>
        <fullName evidence="2">Uncharacterized protein</fullName>
    </submittedName>
</protein>
<dbReference type="EMBL" id="JAVAMP010000012">
    <property type="protein sequence ID" value="MDP5276107.1"/>
    <property type="molecule type" value="Genomic_DNA"/>
</dbReference>
<keyword evidence="1" id="KW-0812">Transmembrane</keyword>